<gene>
    <name evidence="1" type="ORF">EU557_25140</name>
</gene>
<dbReference type="AlphaFoldDB" id="A0A4Z0MBC6"/>
<name>A0A4Z0MBC6_9BACT</name>
<reference evidence="1 2" key="1">
    <citation type="submission" date="2019-04" db="EMBL/GenBank/DDBJ databases">
        <authorList>
            <person name="Feng G."/>
            <person name="Zhang J."/>
            <person name="Zhu H."/>
        </authorList>
    </citation>
    <scope>NUCLEOTIDE SEQUENCE [LARGE SCALE GENOMIC DNA]</scope>
    <source>
        <strain evidence="1 2">JCM 19491</strain>
    </source>
</reference>
<keyword evidence="2" id="KW-1185">Reference proteome</keyword>
<evidence type="ECO:0000313" key="1">
    <source>
        <dbReference type="EMBL" id="TGD76794.1"/>
    </source>
</evidence>
<evidence type="ECO:0000313" key="2">
    <source>
        <dbReference type="Proteomes" id="UP000298284"/>
    </source>
</evidence>
<protein>
    <submittedName>
        <fullName evidence="1">Uncharacterized protein</fullName>
    </submittedName>
</protein>
<sequence>MNALFDSNRKFLLFDALVSHGQLLLRAEKNEEHASNIDLLFFDTTYVQLPTQLLHGISIHQELSGKRFGYQRVDQGLDRQYQTLFELRTGPECYYIAAAFFRAYVNTLPFGETSLGVLTYQGREKEIASSL</sequence>
<organism evidence="1 2">
    <name type="scientific">Hymenobacter wooponensis</name>
    <dbReference type="NCBI Taxonomy" id="1525360"/>
    <lineage>
        <taxon>Bacteria</taxon>
        <taxon>Pseudomonadati</taxon>
        <taxon>Bacteroidota</taxon>
        <taxon>Cytophagia</taxon>
        <taxon>Cytophagales</taxon>
        <taxon>Hymenobacteraceae</taxon>
        <taxon>Hymenobacter</taxon>
    </lineage>
</organism>
<dbReference type="Proteomes" id="UP000298284">
    <property type="component" value="Unassembled WGS sequence"/>
</dbReference>
<dbReference type="RefSeq" id="WP_135533188.1">
    <property type="nucleotide sequence ID" value="NZ_SRKZ01000013.1"/>
</dbReference>
<proteinExistence type="predicted"/>
<dbReference type="OrthoDB" id="2623694at2"/>
<dbReference type="EMBL" id="SRKZ01000013">
    <property type="protein sequence ID" value="TGD76794.1"/>
    <property type="molecule type" value="Genomic_DNA"/>
</dbReference>
<comment type="caution">
    <text evidence="1">The sequence shown here is derived from an EMBL/GenBank/DDBJ whole genome shotgun (WGS) entry which is preliminary data.</text>
</comment>
<accession>A0A4Z0MBC6</accession>